<name>A0A0A9U221_ARUDO</name>
<dbReference type="AlphaFoldDB" id="A0A0A9U221"/>
<proteinExistence type="predicted"/>
<accession>A0A0A9U221</accession>
<evidence type="ECO:0000313" key="1">
    <source>
        <dbReference type="EMBL" id="JAD38280.1"/>
    </source>
</evidence>
<sequence>MIHVKNLNRFRNIIAYSPSIDLCKFFKLHSDHEMFSSYSSSLYSTHDI</sequence>
<reference evidence="1" key="2">
    <citation type="journal article" date="2015" name="Data Brief">
        <title>Shoot transcriptome of the giant reed, Arundo donax.</title>
        <authorList>
            <person name="Barrero R.A."/>
            <person name="Guerrero F.D."/>
            <person name="Moolhuijzen P."/>
            <person name="Goolsby J.A."/>
            <person name="Tidwell J."/>
            <person name="Bellgard S.E."/>
            <person name="Bellgard M.I."/>
        </authorList>
    </citation>
    <scope>NUCLEOTIDE SEQUENCE</scope>
    <source>
        <tissue evidence="1">Shoot tissue taken approximately 20 cm above the soil surface</tissue>
    </source>
</reference>
<protein>
    <submittedName>
        <fullName evidence="1">Uncharacterized protein</fullName>
    </submittedName>
</protein>
<dbReference type="EMBL" id="GBRH01259615">
    <property type="protein sequence ID" value="JAD38280.1"/>
    <property type="molecule type" value="Transcribed_RNA"/>
</dbReference>
<reference evidence="1" key="1">
    <citation type="submission" date="2014-09" db="EMBL/GenBank/DDBJ databases">
        <authorList>
            <person name="Magalhaes I.L.F."/>
            <person name="Oliveira U."/>
            <person name="Santos F.R."/>
            <person name="Vidigal T.H.D.A."/>
            <person name="Brescovit A.D."/>
            <person name="Santos A.J."/>
        </authorList>
    </citation>
    <scope>NUCLEOTIDE SEQUENCE</scope>
    <source>
        <tissue evidence="1">Shoot tissue taken approximately 20 cm above the soil surface</tissue>
    </source>
</reference>
<organism evidence="1">
    <name type="scientific">Arundo donax</name>
    <name type="common">Giant reed</name>
    <name type="synonym">Donax arundinaceus</name>
    <dbReference type="NCBI Taxonomy" id="35708"/>
    <lineage>
        <taxon>Eukaryota</taxon>
        <taxon>Viridiplantae</taxon>
        <taxon>Streptophyta</taxon>
        <taxon>Embryophyta</taxon>
        <taxon>Tracheophyta</taxon>
        <taxon>Spermatophyta</taxon>
        <taxon>Magnoliopsida</taxon>
        <taxon>Liliopsida</taxon>
        <taxon>Poales</taxon>
        <taxon>Poaceae</taxon>
        <taxon>PACMAD clade</taxon>
        <taxon>Arundinoideae</taxon>
        <taxon>Arundineae</taxon>
        <taxon>Arundo</taxon>
    </lineage>
</organism>